<evidence type="ECO:0000313" key="1">
    <source>
        <dbReference type="EMBL" id="EFZ11182.1"/>
    </source>
</evidence>
<protein>
    <submittedName>
        <fullName evidence="1">Uncharacterized protein</fullName>
    </submittedName>
</protein>
<dbReference type="PANTHER" id="PTHR46579:SF1">
    <property type="entry name" value="F5_8 TYPE C DOMAIN-CONTAINING PROTEIN"/>
    <property type="match status" value="1"/>
</dbReference>
<feature type="non-terminal residue" evidence="1">
    <location>
        <position position="147"/>
    </location>
</feature>
<dbReference type="PANTHER" id="PTHR46579">
    <property type="entry name" value="F5/8 TYPE C DOMAIN-CONTAINING PROTEIN-RELATED"/>
    <property type="match status" value="1"/>
</dbReference>
<dbReference type="AlphaFoldDB" id="E9J7L9"/>
<dbReference type="HOGENOM" id="CLU_1770384_0_0_1"/>
<accession>E9J7L9</accession>
<proteinExistence type="predicted"/>
<name>E9J7L9_SOLIN</name>
<organism>
    <name type="scientific">Solenopsis invicta</name>
    <name type="common">Red imported fire ant</name>
    <name type="synonym">Solenopsis wagneri</name>
    <dbReference type="NCBI Taxonomy" id="13686"/>
    <lineage>
        <taxon>Eukaryota</taxon>
        <taxon>Metazoa</taxon>
        <taxon>Ecdysozoa</taxon>
        <taxon>Arthropoda</taxon>
        <taxon>Hexapoda</taxon>
        <taxon>Insecta</taxon>
        <taxon>Pterygota</taxon>
        <taxon>Neoptera</taxon>
        <taxon>Endopterygota</taxon>
        <taxon>Hymenoptera</taxon>
        <taxon>Apocrita</taxon>
        <taxon>Aculeata</taxon>
        <taxon>Formicoidea</taxon>
        <taxon>Formicidae</taxon>
        <taxon>Myrmicinae</taxon>
        <taxon>Solenopsis</taxon>
    </lineage>
</organism>
<dbReference type="EMBL" id="GL768586">
    <property type="protein sequence ID" value="EFZ11182.1"/>
    <property type="molecule type" value="Genomic_DNA"/>
</dbReference>
<gene>
    <name evidence="1" type="ORF">SINV_04029</name>
</gene>
<sequence length="147" mass="17111">MGKLVNDVKGICSVLELQYFDVVWGFPYDYIHSLSLDIWTTLKPDSDIYLTAKNRAAIDDRLCNIKMTHEIHRLPRSMKEKKPECEMLYGKRVCTFNLHSLLHVIDNILKSGPLCMTSTFPFEKGIFKMKRTITKTKDVLEQIVKRT</sequence>
<reference evidence="1" key="1">
    <citation type="journal article" date="2011" name="Proc. Natl. Acad. Sci. U.S.A.">
        <title>The genome of the fire ant Solenopsis invicta.</title>
        <authorList>
            <person name="Wurm Y."/>
            <person name="Wang J."/>
            <person name="Riba-Grognuz O."/>
            <person name="Corona M."/>
            <person name="Nygaard S."/>
            <person name="Hunt B.G."/>
            <person name="Ingram K.K."/>
            <person name="Falquet L."/>
            <person name="Nipitwattanaphon M."/>
            <person name="Gotzek D."/>
            <person name="Dijkstra M.B."/>
            <person name="Oettler J."/>
            <person name="Comtesse F."/>
            <person name="Shih C.J."/>
            <person name="Wu W.J."/>
            <person name="Yang C.C."/>
            <person name="Thomas J."/>
            <person name="Beaudoing E."/>
            <person name="Pradervand S."/>
            <person name="Flegel V."/>
            <person name="Cook E.D."/>
            <person name="Fabbretti R."/>
            <person name="Stockinger H."/>
            <person name="Long L."/>
            <person name="Farmerie W.G."/>
            <person name="Oakey J."/>
            <person name="Boomsma J.J."/>
            <person name="Pamilo P."/>
            <person name="Yi S.V."/>
            <person name="Heinze J."/>
            <person name="Goodisman M.A."/>
            <person name="Farinelli L."/>
            <person name="Harshman K."/>
            <person name="Hulo N."/>
            <person name="Cerutti L."/>
            <person name="Xenarios I."/>
            <person name="Shoemaker D."/>
            <person name="Keller L."/>
        </authorList>
    </citation>
    <scope>NUCLEOTIDE SEQUENCE [LARGE SCALE GENOMIC DNA]</scope>
</reference>